<proteinExistence type="predicted"/>
<organism evidence="1 2">
    <name type="scientific">Larimichthys crocea</name>
    <name type="common">Large yellow croaker</name>
    <name type="synonym">Pseudosciaena crocea</name>
    <dbReference type="NCBI Taxonomy" id="215358"/>
    <lineage>
        <taxon>Eukaryota</taxon>
        <taxon>Metazoa</taxon>
        <taxon>Chordata</taxon>
        <taxon>Craniata</taxon>
        <taxon>Vertebrata</taxon>
        <taxon>Euteleostomi</taxon>
        <taxon>Actinopterygii</taxon>
        <taxon>Neopterygii</taxon>
        <taxon>Teleostei</taxon>
        <taxon>Neoteleostei</taxon>
        <taxon>Acanthomorphata</taxon>
        <taxon>Eupercaria</taxon>
        <taxon>Sciaenidae</taxon>
        <taxon>Larimichthys</taxon>
    </lineage>
</organism>
<evidence type="ECO:0000313" key="1">
    <source>
        <dbReference type="EMBL" id="TMS20224.1"/>
    </source>
</evidence>
<name>A0ACD3RNE9_LARCR</name>
<evidence type="ECO:0000313" key="2">
    <source>
        <dbReference type="Proteomes" id="UP000793456"/>
    </source>
</evidence>
<keyword evidence="2" id="KW-1185">Reference proteome</keyword>
<dbReference type="Proteomes" id="UP000793456">
    <property type="component" value="Chromosome IV"/>
</dbReference>
<dbReference type="EMBL" id="CM011677">
    <property type="protein sequence ID" value="TMS20224.1"/>
    <property type="molecule type" value="Genomic_DNA"/>
</dbReference>
<accession>A0ACD3RNE9</accession>
<gene>
    <name evidence="1" type="ORF">E3U43_006717</name>
</gene>
<sequence>MPSPSFTLDAQLRYHDKWLKIDLQRAFSPEGLSEMWNEMVKDEEITFSGEESAHPEDCTDCFGTQKKDEPNDKEKKEEEETSASVHHSIIETWDWGRQPGETATPEVKMCRACKVSCCPFCFQVGAAVQTHFEAFSLEPDPNKGLIVIKASGGENIECDEWSRDYKQ</sequence>
<comment type="caution">
    <text evidence="1">The sequence shown here is derived from an EMBL/GenBank/DDBJ whole genome shotgun (WGS) entry which is preliminary data.</text>
</comment>
<reference evidence="1" key="1">
    <citation type="submission" date="2018-11" db="EMBL/GenBank/DDBJ databases">
        <title>The sequence and de novo assembly of Larimichthys crocea genome using PacBio and Hi-C technologies.</title>
        <authorList>
            <person name="Xu P."/>
            <person name="Chen B."/>
            <person name="Zhou Z."/>
            <person name="Ke Q."/>
            <person name="Wu Y."/>
            <person name="Bai H."/>
            <person name="Pu F."/>
        </authorList>
    </citation>
    <scope>NUCLEOTIDE SEQUENCE</scope>
    <source>
        <tissue evidence="1">Muscle</tissue>
    </source>
</reference>
<protein>
    <submittedName>
        <fullName evidence="1">Uncharacterized protein</fullName>
    </submittedName>
</protein>